<proteinExistence type="predicted"/>
<protein>
    <submittedName>
        <fullName evidence="1">Uncharacterized protein</fullName>
    </submittedName>
</protein>
<evidence type="ECO:0000313" key="2">
    <source>
        <dbReference type="Proteomes" id="UP001164481"/>
    </source>
</evidence>
<dbReference type="Proteomes" id="UP001164481">
    <property type="component" value="Chromosome"/>
</dbReference>
<reference evidence="1" key="1">
    <citation type="submission" date="2022-10" db="EMBL/GenBank/DDBJ databases">
        <authorList>
            <person name="Wei X."/>
        </authorList>
    </citation>
    <scope>NUCLEOTIDE SEQUENCE</scope>
    <source>
        <strain evidence="1">SD2</strain>
    </source>
</reference>
<dbReference type="EMBL" id="CP107525">
    <property type="protein sequence ID" value="UZW64359.1"/>
    <property type="molecule type" value="Genomic_DNA"/>
</dbReference>
<accession>A0AAX3EZY0</accession>
<organism evidence="1 2">
    <name type="scientific">Mycoplasmopsis synoviae</name>
    <name type="common">Mycoplasma synoviae</name>
    <dbReference type="NCBI Taxonomy" id="2109"/>
    <lineage>
        <taxon>Bacteria</taxon>
        <taxon>Bacillati</taxon>
        <taxon>Mycoplasmatota</taxon>
        <taxon>Mycoplasmoidales</taxon>
        <taxon>Metamycoplasmataceae</taxon>
        <taxon>Mycoplasmopsis</taxon>
    </lineage>
</organism>
<dbReference type="RefSeq" id="WP_267274349.1">
    <property type="nucleotide sequence ID" value="NZ_CP107525.1"/>
</dbReference>
<dbReference type="AlphaFoldDB" id="A0AAX3EZY0"/>
<evidence type="ECO:0000313" key="1">
    <source>
        <dbReference type="EMBL" id="UZW64359.1"/>
    </source>
</evidence>
<reference evidence="1" key="2">
    <citation type="submission" date="2022-11" db="EMBL/GenBank/DDBJ databases">
        <title>complete genomes of mycoplasma synoviae ZX313 strain and SD2 strain.</title>
        <authorList>
            <person name="Zhong Q."/>
        </authorList>
    </citation>
    <scope>NUCLEOTIDE SEQUENCE</scope>
    <source>
        <strain evidence="1">SD2</strain>
    </source>
</reference>
<sequence length="178" mass="20804">MQINLTKFKRKPKLSEFLNLQENFVLNSSPVKDLNHLSKSLESGKSVKLNSNPEKLNFLILEFNQSKKSLIQVLHILKIKKLEPNLAYETFNSGKDTFRFRLIYQINELVSNIEIAKIYQFLYETTKELIHPHFFKNPNAIVLGTNKKVFISKNLNFSNLKEFSKKSKPYILKNLAEN</sequence>
<gene>
    <name evidence="1" type="ORF">OIE46_03245</name>
</gene>
<name>A0AAX3EZY0_MYCSY</name>